<dbReference type="PANTHER" id="PTHR23061">
    <property type="entry name" value="DNA POLYMERASE 2 ALPHA 70 KDA SUBUNIT"/>
    <property type="match status" value="1"/>
</dbReference>
<protein>
    <recommendedName>
        <fullName evidence="3">DNA polymerase alpha subunit B</fullName>
    </recommendedName>
</protein>
<feature type="compositionally biased region" description="Polar residues" evidence="6">
    <location>
        <begin position="530"/>
        <end position="547"/>
    </location>
</feature>
<feature type="region of interest" description="Disordered" evidence="6">
    <location>
        <begin position="530"/>
        <end position="553"/>
    </location>
</feature>
<dbReference type="InterPro" id="IPR007185">
    <property type="entry name" value="DNA_pol_a/d/e_bsu"/>
</dbReference>
<comment type="similarity">
    <text evidence="2">Belongs to the DNA polymerase alpha subunit B family.</text>
</comment>
<dbReference type="PANTHER" id="PTHR23061:SF12">
    <property type="entry name" value="DNA POLYMERASE ALPHA SUBUNIT B"/>
    <property type="match status" value="1"/>
</dbReference>
<reference evidence="9 10" key="1">
    <citation type="journal article" date="2018" name="Genome Biol. Evol.">
        <title>Multiple Roots of Fruiting Body Formation in Amoebozoa.</title>
        <authorList>
            <person name="Hillmann F."/>
            <person name="Forbes G."/>
            <person name="Novohradska S."/>
            <person name="Ferling I."/>
            <person name="Riege K."/>
            <person name="Groth M."/>
            <person name="Westermann M."/>
            <person name="Marz M."/>
            <person name="Spaller T."/>
            <person name="Winckler T."/>
            <person name="Schaap P."/>
            <person name="Glockner G."/>
        </authorList>
    </citation>
    <scope>NUCLEOTIDE SEQUENCE [LARGE SCALE GENOMIC DNA]</scope>
    <source>
        <strain evidence="9 10">Jena</strain>
    </source>
</reference>
<evidence type="ECO:0000256" key="6">
    <source>
        <dbReference type="SAM" id="MobiDB-lite"/>
    </source>
</evidence>
<evidence type="ECO:0000256" key="4">
    <source>
        <dbReference type="ARBA" id="ARBA00022705"/>
    </source>
</evidence>
<evidence type="ECO:0000259" key="7">
    <source>
        <dbReference type="Pfam" id="PF04042"/>
    </source>
</evidence>
<dbReference type="OrthoDB" id="1924260at2759"/>
<dbReference type="STRING" id="1890364.A0A2P6MQ43"/>
<dbReference type="Gene3D" id="3.60.21.60">
    <property type="match status" value="2"/>
</dbReference>
<comment type="subcellular location">
    <subcellularLocation>
        <location evidence="1">Nucleus</location>
    </subcellularLocation>
</comment>
<evidence type="ECO:0000256" key="1">
    <source>
        <dbReference type="ARBA" id="ARBA00004123"/>
    </source>
</evidence>
<dbReference type="GO" id="GO:0006270">
    <property type="term" value="P:DNA replication initiation"/>
    <property type="evidence" value="ECO:0007669"/>
    <property type="project" value="TreeGrafter"/>
</dbReference>
<dbReference type="Pfam" id="PF01239">
    <property type="entry name" value="PPTA"/>
    <property type="match status" value="3"/>
</dbReference>
<dbReference type="InterPro" id="IPR002088">
    <property type="entry name" value="Prenyl_trans_a"/>
</dbReference>
<accession>A0A2P6MQ43</accession>
<dbReference type="Proteomes" id="UP000241769">
    <property type="component" value="Unassembled WGS sequence"/>
</dbReference>
<dbReference type="Pfam" id="PF22062">
    <property type="entry name" value="OB_DPOA2"/>
    <property type="match status" value="1"/>
</dbReference>
<dbReference type="GO" id="GO:0003677">
    <property type="term" value="F:DNA binding"/>
    <property type="evidence" value="ECO:0007669"/>
    <property type="project" value="InterPro"/>
</dbReference>
<organism evidence="9 10">
    <name type="scientific">Planoprotostelium fungivorum</name>
    <dbReference type="NCBI Taxonomy" id="1890364"/>
    <lineage>
        <taxon>Eukaryota</taxon>
        <taxon>Amoebozoa</taxon>
        <taxon>Evosea</taxon>
        <taxon>Variosea</taxon>
        <taxon>Cavosteliida</taxon>
        <taxon>Cavosteliaceae</taxon>
        <taxon>Planoprotostelium</taxon>
    </lineage>
</organism>
<evidence type="ECO:0000313" key="10">
    <source>
        <dbReference type="Proteomes" id="UP000241769"/>
    </source>
</evidence>
<dbReference type="InParanoid" id="A0A2P6MQ43"/>
<evidence type="ECO:0000259" key="8">
    <source>
        <dbReference type="Pfam" id="PF22062"/>
    </source>
</evidence>
<proteinExistence type="inferred from homology"/>
<keyword evidence="10" id="KW-1185">Reference proteome</keyword>
<dbReference type="InterPro" id="IPR054300">
    <property type="entry name" value="OB_DPOA2"/>
</dbReference>
<feature type="domain" description="DNA polymerase alpha/delta/epsilon subunit B" evidence="7">
    <location>
        <begin position="730"/>
        <end position="924"/>
    </location>
</feature>
<dbReference type="InterPro" id="IPR016722">
    <property type="entry name" value="DNA_pol_alpha_bsu"/>
</dbReference>
<name>A0A2P6MQ43_9EUKA</name>
<dbReference type="EMBL" id="MDYQ01000539">
    <property type="protein sequence ID" value="PRP73823.1"/>
    <property type="molecule type" value="Genomic_DNA"/>
</dbReference>
<feature type="domain" description="DNA polymerase alpha subunit B OB" evidence="8">
    <location>
        <begin position="608"/>
        <end position="711"/>
    </location>
</feature>
<keyword evidence="5" id="KW-0539">Nucleus</keyword>
<dbReference type="Gene3D" id="1.25.40.120">
    <property type="entry name" value="Protein prenylyltransferase"/>
    <property type="match status" value="1"/>
</dbReference>
<dbReference type="Pfam" id="PF04042">
    <property type="entry name" value="DNA_pol_E_B"/>
    <property type="match status" value="1"/>
</dbReference>
<dbReference type="SUPFAM" id="SSF48439">
    <property type="entry name" value="Protein prenylyltransferase"/>
    <property type="match status" value="1"/>
</dbReference>
<evidence type="ECO:0000256" key="3">
    <source>
        <dbReference type="ARBA" id="ARBA00018596"/>
    </source>
</evidence>
<gene>
    <name evidence="9" type="ORF">PROFUN_10193</name>
</gene>
<dbReference type="GO" id="GO:0008318">
    <property type="term" value="F:protein prenyltransferase activity"/>
    <property type="evidence" value="ECO:0007669"/>
    <property type="project" value="InterPro"/>
</dbReference>
<comment type="caution">
    <text evidence="9">The sequence shown here is derived from an EMBL/GenBank/DDBJ whole genome shotgun (WGS) entry which is preliminary data.</text>
</comment>
<sequence length="969" mass="110890">MTQDGESLFILLNSLFDQDPHIDEIGFILSTTETSPILLQEHKLGLSYKAVPKLVSHCHPIFFRLKKKLFDDRTNESELDHRLFLLNQVGMMVIYPTDTAKISDIRLLLQCARVLLISNADSCTAHNIRQVHSTQSSSNPLDRKRLILLGVELTVQWDLQFNNLILSKHPKSGETWAHREWLMKRFHANLKDKFEEKMMEGEIRECEYITRIYPKNYHAWTYRAWVLSMCNSIRQYWNDFVRINDWCRRNLSDHSSYHHRSIIFTHLYRYLSHNRPATVEHLFTNEFNFIEKLILIYPGHESLWSYRRSVLHSFLCHYGQEEYIDPKTYVEEREGEDNALSLWREEKYLDFLSYHNPDDFVSTKDMEVLPMSGVEAMDMHWKPIERMGREYYLSDHCMYDESSNQHHEQKRHAARYRLYALRQCLERSRDERVKGQLIELMMEMEEEHPITVAVVYTHSRQKLAASGFKVVKMSASKKTSSTKQTKNVKGAHNVQSIFEIYGENIDPNEMEEEEIVPSKSNVNARSVVKSNQLAASPTKSNAATKDNSAPVKASSWNQRANAGKVEFTFNSQLEQLNGIHEIKIDIDPEINQMADFRYMNAKPTTIAEVLERQSEQLIDLISRQHNITPASFQQPSQDSKIAAGRITMETESKLTEGPVVLESTRDGPGGKMRCRVLINKELSSYSIYPGQVVAFKGSNPSGKLIIPTEMYTNDPSPLTSTTVETPFSAIVAAGPWTCRQNFLFEPLETMIETVRRNPPNLLVLMGPFVDIDHPELMNDDPYLTYQEKVVDRLALLSNETPDTKIILVPSVQDACQDYCIFPQAPLPLPSGEIQSWSNPATVDVNGVVVGVCNQDVLEDMIVEESSKGGEFLLEDRTQTSSYYPMFPAAVGSNVDFTMSDKFSLLAEKRPNIIVIPSIARPFIKDVAGTIFINPGHVAQNDNGGYVRFSVHGSEAASISQSIRADYVLI</sequence>
<evidence type="ECO:0000256" key="5">
    <source>
        <dbReference type="ARBA" id="ARBA00023242"/>
    </source>
</evidence>
<keyword evidence="4" id="KW-0235">DNA replication</keyword>
<evidence type="ECO:0000256" key="2">
    <source>
        <dbReference type="ARBA" id="ARBA00007299"/>
    </source>
</evidence>
<dbReference type="GO" id="GO:0005658">
    <property type="term" value="C:alpha DNA polymerase:primase complex"/>
    <property type="evidence" value="ECO:0007669"/>
    <property type="project" value="TreeGrafter"/>
</dbReference>
<dbReference type="PROSITE" id="PS51147">
    <property type="entry name" value="PFTA"/>
    <property type="match status" value="2"/>
</dbReference>
<evidence type="ECO:0000313" key="9">
    <source>
        <dbReference type="EMBL" id="PRP73823.1"/>
    </source>
</evidence>
<dbReference type="AlphaFoldDB" id="A0A2P6MQ43"/>